<evidence type="ECO:0000256" key="1">
    <source>
        <dbReference type="ARBA" id="ARBA00001393"/>
    </source>
</evidence>
<feature type="binding site" evidence="18">
    <location>
        <position position="151"/>
    </location>
    <ligand>
        <name>NAD(+)</name>
        <dbReference type="ChEBI" id="CHEBI:57540"/>
    </ligand>
</feature>
<dbReference type="InterPro" id="IPR056179">
    <property type="entry name" value="DHQS_C"/>
</dbReference>
<dbReference type="InterPro" id="IPR016037">
    <property type="entry name" value="DHQ_synth_AroB"/>
</dbReference>
<dbReference type="Pfam" id="PF24621">
    <property type="entry name" value="DHQS_C"/>
    <property type="match status" value="1"/>
</dbReference>
<comment type="cofactor">
    <cofactor evidence="2 18">
        <name>NAD(+)</name>
        <dbReference type="ChEBI" id="CHEBI:57540"/>
    </cofactor>
</comment>
<keyword evidence="14 18" id="KW-0520">NAD</keyword>
<comment type="pathway">
    <text evidence="5 18">Metabolic intermediate biosynthesis; chorismate biosynthesis; chorismate from D-erythrose 4-phosphate and phosphoenolpyruvate: step 2/7.</text>
</comment>
<dbReference type="CDD" id="cd08195">
    <property type="entry name" value="DHQS"/>
    <property type="match status" value="1"/>
</dbReference>
<dbReference type="Proteomes" id="UP000184204">
    <property type="component" value="Unassembled WGS sequence"/>
</dbReference>
<dbReference type="GO" id="GO:0046872">
    <property type="term" value="F:metal ion binding"/>
    <property type="evidence" value="ECO:0007669"/>
    <property type="project" value="UniProtKB-KW"/>
</dbReference>
<evidence type="ECO:0000256" key="13">
    <source>
        <dbReference type="ARBA" id="ARBA00022833"/>
    </source>
</evidence>
<protein>
    <recommendedName>
        <fullName evidence="8 18">3-dehydroquinate synthase</fullName>
        <shortName evidence="18">DHQS</shortName>
        <ecNumber evidence="7 18">4.2.3.4</ecNumber>
    </recommendedName>
</protein>
<evidence type="ECO:0000256" key="8">
    <source>
        <dbReference type="ARBA" id="ARBA00017684"/>
    </source>
</evidence>
<dbReference type="Pfam" id="PF01761">
    <property type="entry name" value="DHQ_synthase"/>
    <property type="match status" value="1"/>
</dbReference>
<feature type="binding site" evidence="18">
    <location>
        <position position="184"/>
    </location>
    <ligand>
        <name>Zn(2+)</name>
        <dbReference type="ChEBI" id="CHEBI:29105"/>
    </ligand>
</feature>
<sequence length="353" mass="38303">MKKVEVNTSTQYDILIGKGLLTQVGKEIASRISPCKVAMITDDKVDCLFSATVAHSLTNAGFDFCKFVFPRGEGSKHIGTLSDILEFLAENEMTRQDIVVALGGGVVGDMAGFAAAVYQRGIDFVQIPTTFLAAVDSSVGGKTAIDLKAGKNMAGAFYQPKLVLCDTNVLQTLPEEVFADGIAETLKYGIIGNEDLFNRVASLDFTHDLEEIIEICVSMKRDIVMRDEFDNGERQLLNLGHTLGHSIEKLSDFSISHGHGVAIGLYLIANAAEVRGLAESGLAERIRKALTKNGLPVKTEFSAQQIAQGTLMDKKRRGGAISFVFPEKIGQCRIEKIPVEEVEQLVAEAMKSR</sequence>
<evidence type="ECO:0000259" key="20">
    <source>
        <dbReference type="Pfam" id="PF24621"/>
    </source>
</evidence>
<dbReference type="Gene3D" id="3.40.50.1970">
    <property type="match status" value="1"/>
</dbReference>
<feature type="binding site" evidence="18">
    <location>
        <begin position="105"/>
        <end position="109"/>
    </location>
    <ligand>
        <name>NAD(+)</name>
        <dbReference type="ChEBI" id="CHEBI:57540"/>
    </ligand>
</feature>
<evidence type="ECO:0000256" key="16">
    <source>
        <dbReference type="ARBA" id="ARBA00023239"/>
    </source>
</evidence>
<keyword evidence="15 18" id="KW-0057">Aromatic amino acid biosynthesis</keyword>
<evidence type="ECO:0000256" key="7">
    <source>
        <dbReference type="ARBA" id="ARBA00013031"/>
    </source>
</evidence>
<comment type="subcellular location">
    <subcellularLocation>
        <location evidence="4 18">Cytoplasm</location>
    </subcellularLocation>
</comment>
<dbReference type="PANTHER" id="PTHR43622:SF7">
    <property type="entry name" value="3-DEHYDROQUINATE SYNTHASE, CHLOROPLASTIC"/>
    <property type="match status" value="1"/>
</dbReference>
<evidence type="ECO:0000313" key="23">
    <source>
        <dbReference type="Proteomes" id="UP000068026"/>
    </source>
</evidence>
<evidence type="ECO:0000313" key="24">
    <source>
        <dbReference type="Proteomes" id="UP000184204"/>
    </source>
</evidence>
<evidence type="ECO:0000256" key="5">
    <source>
        <dbReference type="ARBA" id="ARBA00004661"/>
    </source>
</evidence>
<evidence type="ECO:0000256" key="9">
    <source>
        <dbReference type="ARBA" id="ARBA00022490"/>
    </source>
</evidence>
<reference evidence="23" key="2">
    <citation type="submission" date="2016-01" db="EMBL/GenBank/DDBJ databases">
        <authorList>
            <person name="Poehlein A."/>
            <person name="Schlien K."/>
            <person name="Gottschalk G."/>
            <person name="Buckel W."/>
            <person name="Daniel R."/>
        </authorList>
    </citation>
    <scope>NUCLEOTIDE SEQUENCE [LARGE SCALE GENOMIC DNA]</scope>
    <source>
        <strain evidence="23">X2</strain>
    </source>
</reference>
<evidence type="ECO:0000256" key="4">
    <source>
        <dbReference type="ARBA" id="ARBA00004496"/>
    </source>
</evidence>
<keyword evidence="13 18" id="KW-0862">Zinc</keyword>
<comment type="function">
    <text evidence="18">Catalyzes the conversion of 3-deoxy-D-arabino-heptulosonate 7-phosphate (DAHP) to dehydroquinate (DHQ).</text>
</comment>
<keyword evidence="17 18" id="KW-0170">Cobalt</keyword>
<evidence type="ECO:0000256" key="6">
    <source>
        <dbReference type="ARBA" id="ARBA00005412"/>
    </source>
</evidence>
<evidence type="ECO:0000313" key="21">
    <source>
        <dbReference type="EMBL" id="AMJ40776.1"/>
    </source>
</evidence>
<gene>
    <name evidence="18 21" type="primary">aroB</name>
    <name evidence="21" type="ORF">CPRO_11830</name>
    <name evidence="22" type="ORF">SAMN02745151_01593</name>
</gene>
<dbReference type="SUPFAM" id="SSF56796">
    <property type="entry name" value="Dehydroquinate synthase-like"/>
    <property type="match status" value="1"/>
</dbReference>
<evidence type="ECO:0000256" key="17">
    <source>
        <dbReference type="ARBA" id="ARBA00023285"/>
    </source>
</evidence>
<comment type="catalytic activity">
    <reaction evidence="1 18">
        <text>7-phospho-2-dehydro-3-deoxy-D-arabino-heptonate = 3-dehydroquinate + phosphate</text>
        <dbReference type="Rhea" id="RHEA:21968"/>
        <dbReference type="ChEBI" id="CHEBI:32364"/>
        <dbReference type="ChEBI" id="CHEBI:43474"/>
        <dbReference type="ChEBI" id="CHEBI:58394"/>
        <dbReference type="EC" id="4.2.3.4"/>
    </reaction>
</comment>
<evidence type="ECO:0000256" key="2">
    <source>
        <dbReference type="ARBA" id="ARBA00001911"/>
    </source>
</evidence>
<dbReference type="OrthoDB" id="9806583at2"/>
<dbReference type="NCBIfam" id="TIGR01357">
    <property type="entry name" value="aroB"/>
    <property type="match status" value="1"/>
</dbReference>
<dbReference type="Gene3D" id="1.20.1090.10">
    <property type="entry name" value="Dehydroquinate synthase-like - alpha domain"/>
    <property type="match status" value="1"/>
</dbReference>
<dbReference type="KEGG" id="cpro:CPRO_11830"/>
<dbReference type="GO" id="GO:0009423">
    <property type="term" value="P:chorismate biosynthetic process"/>
    <property type="evidence" value="ECO:0007669"/>
    <property type="project" value="UniProtKB-UniRule"/>
</dbReference>
<accession>A0A0X1U756</accession>
<keyword evidence="9 18" id="KW-0963">Cytoplasm</keyword>
<dbReference type="InterPro" id="IPR030963">
    <property type="entry name" value="DHQ_synth_fam"/>
</dbReference>
<dbReference type="EMBL" id="CP014223">
    <property type="protein sequence ID" value="AMJ40776.1"/>
    <property type="molecule type" value="Genomic_DNA"/>
</dbReference>
<feature type="binding site" evidence="18">
    <location>
        <position position="241"/>
    </location>
    <ligand>
        <name>Zn(2+)</name>
        <dbReference type="ChEBI" id="CHEBI:29105"/>
    </ligand>
</feature>
<dbReference type="EC" id="4.2.3.4" evidence="7 18"/>
<evidence type="ECO:0000256" key="11">
    <source>
        <dbReference type="ARBA" id="ARBA00022723"/>
    </source>
</evidence>
<feature type="domain" description="3-dehydroquinate synthase N-terminal" evidence="19">
    <location>
        <begin position="67"/>
        <end position="178"/>
    </location>
</feature>
<dbReference type="GO" id="GO:0009073">
    <property type="term" value="P:aromatic amino acid family biosynthetic process"/>
    <property type="evidence" value="ECO:0007669"/>
    <property type="project" value="UniProtKB-KW"/>
</dbReference>
<name>A0A0X1U756_ANAPI</name>
<keyword evidence="16 18" id="KW-0456">Lyase</keyword>
<evidence type="ECO:0000256" key="12">
    <source>
        <dbReference type="ARBA" id="ARBA00022741"/>
    </source>
</evidence>
<dbReference type="GO" id="GO:0005737">
    <property type="term" value="C:cytoplasm"/>
    <property type="evidence" value="ECO:0007669"/>
    <property type="project" value="UniProtKB-SubCell"/>
</dbReference>
<evidence type="ECO:0000256" key="10">
    <source>
        <dbReference type="ARBA" id="ARBA00022605"/>
    </source>
</evidence>
<keyword evidence="12 18" id="KW-0547">Nucleotide-binding</keyword>
<dbReference type="FunFam" id="3.40.50.1970:FF:000007">
    <property type="entry name" value="Pentafunctional AROM polypeptide"/>
    <property type="match status" value="1"/>
</dbReference>
<reference evidence="24" key="4">
    <citation type="submission" date="2016-11" db="EMBL/GenBank/DDBJ databases">
        <authorList>
            <person name="Jaros S."/>
            <person name="Januszkiewicz K."/>
            <person name="Wedrychowicz H."/>
        </authorList>
    </citation>
    <scope>NUCLEOTIDE SEQUENCE [LARGE SCALE GENOMIC DNA]</scope>
    <source>
        <strain evidence="24">DSM 1682</strain>
    </source>
</reference>
<evidence type="ECO:0000313" key="22">
    <source>
        <dbReference type="EMBL" id="SHE73126.1"/>
    </source>
</evidence>
<dbReference type="PANTHER" id="PTHR43622">
    <property type="entry name" value="3-DEHYDROQUINATE SYNTHASE"/>
    <property type="match status" value="1"/>
</dbReference>
<reference evidence="21 23" key="1">
    <citation type="journal article" date="2016" name="Genome Announc.">
        <title>Complete Genome Sequence of the Amino Acid-Fermenting Clostridium propionicum X2 (DSM 1682).</title>
        <authorList>
            <person name="Poehlein A."/>
            <person name="Schlien K."/>
            <person name="Chowdhury N.P."/>
            <person name="Gottschalk G."/>
            <person name="Buckel W."/>
            <person name="Daniel R."/>
        </authorList>
    </citation>
    <scope>NUCLEOTIDE SEQUENCE [LARGE SCALE GENOMIC DNA]</scope>
    <source>
        <strain evidence="21 23">X2</strain>
    </source>
</reference>
<feature type="binding site" evidence="18">
    <location>
        <position position="142"/>
    </location>
    <ligand>
        <name>NAD(+)</name>
        <dbReference type="ChEBI" id="CHEBI:57540"/>
    </ligand>
</feature>
<dbReference type="AlphaFoldDB" id="A0A0X1U756"/>
<comment type="cofactor">
    <cofactor evidence="3">
        <name>Zn(2+)</name>
        <dbReference type="ChEBI" id="CHEBI:29105"/>
    </cofactor>
</comment>
<dbReference type="GO" id="GO:0000166">
    <property type="term" value="F:nucleotide binding"/>
    <property type="evidence" value="ECO:0007669"/>
    <property type="project" value="UniProtKB-KW"/>
</dbReference>
<comment type="similarity">
    <text evidence="6 18">Belongs to the sugar phosphate cyclases superfamily. Dehydroquinate synthase family.</text>
</comment>
<feature type="binding site" evidence="18">
    <location>
        <begin position="129"/>
        <end position="130"/>
    </location>
    <ligand>
        <name>NAD(+)</name>
        <dbReference type="ChEBI" id="CHEBI:57540"/>
    </ligand>
</feature>
<proteinExistence type="inferred from homology"/>
<comment type="cofactor">
    <cofactor evidence="18">
        <name>Co(2+)</name>
        <dbReference type="ChEBI" id="CHEBI:48828"/>
    </cofactor>
    <cofactor evidence="18">
        <name>Zn(2+)</name>
        <dbReference type="ChEBI" id="CHEBI:29105"/>
    </cofactor>
    <text evidence="18">Binds 1 divalent metal cation per subunit. Can use either Co(2+) or Zn(2+).</text>
</comment>
<feature type="domain" description="3-dehydroquinate synthase C-terminal" evidence="20">
    <location>
        <begin position="181"/>
        <end position="315"/>
    </location>
</feature>
<organism evidence="22 24">
    <name type="scientific">Anaerotignum propionicum DSM 1682</name>
    <dbReference type="NCBI Taxonomy" id="991789"/>
    <lineage>
        <taxon>Bacteria</taxon>
        <taxon>Bacillati</taxon>
        <taxon>Bacillota</taxon>
        <taxon>Clostridia</taxon>
        <taxon>Lachnospirales</taxon>
        <taxon>Anaerotignaceae</taxon>
        <taxon>Anaerotignum</taxon>
    </lineage>
</organism>
<dbReference type="RefSeq" id="WP_066048946.1">
    <property type="nucleotide sequence ID" value="NZ_CP014223.1"/>
</dbReference>
<dbReference type="InterPro" id="IPR030960">
    <property type="entry name" value="DHQS/DOIS_N"/>
</dbReference>
<dbReference type="GO" id="GO:0003856">
    <property type="term" value="F:3-dehydroquinate synthase activity"/>
    <property type="evidence" value="ECO:0007669"/>
    <property type="project" value="UniProtKB-UniRule"/>
</dbReference>
<dbReference type="Proteomes" id="UP000068026">
    <property type="component" value="Chromosome"/>
</dbReference>
<keyword evidence="11 18" id="KW-0479">Metal-binding</keyword>
<evidence type="ECO:0000256" key="18">
    <source>
        <dbReference type="HAMAP-Rule" id="MF_00110"/>
    </source>
</evidence>
<evidence type="ECO:0000259" key="19">
    <source>
        <dbReference type="Pfam" id="PF01761"/>
    </source>
</evidence>
<dbReference type="InterPro" id="IPR050071">
    <property type="entry name" value="Dehydroquinate_synthase"/>
</dbReference>
<keyword evidence="10 18" id="KW-0028">Amino-acid biosynthesis</keyword>
<evidence type="ECO:0000256" key="3">
    <source>
        <dbReference type="ARBA" id="ARBA00001947"/>
    </source>
</evidence>
<feature type="binding site" evidence="18">
    <location>
        <position position="257"/>
    </location>
    <ligand>
        <name>Zn(2+)</name>
        <dbReference type="ChEBI" id="CHEBI:29105"/>
    </ligand>
</feature>
<comment type="caution">
    <text evidence="18">Lacks conserved residue(s) required for the propagation of feature annotation.</text>
</comment>
<dbReference type="EMBL" id="FQUA01000006">
    <property type="protein sequence ID" value="SHE73126.1"/>
    <property type="molecule type" value="Genomic_DNA"/>
</dbReference>
<dbReference type="PIRSF" id="PIRSF001455">
    <property type="entry name" value="DHQ_synth"/>
    <property type="match status" value="1"/>
</dbReference>
<keyword evidence="23" id="KW-1185">Reference proteome</keyword>
<evidence type="ECO:0000256" key="14">
    <source>
        <dbReference type="ARBA" id="ARBA00023027"/>
    </source>
</evidence>
<evidence type="ECO:0000256" key="15">
    <source>
        <dbReference type="ARBA" id="ARBA00023141"/>
    </source>
</evidence>
<dbReference type="HAMAP" id="MF_00110">
    <property type="entry name" value="DHQ_synthase"/>
    <property type="match status" value="1"/>
</dbReference>
<reference evidence="22" key="3">
    <citation type="submission" date="2016-11" db="EMBL/GenBank/DDBJ databases">
        <authorList>
            <person name="Varghese N."/>
            <person name="Submissions S."/>
        </authorList>
    </citation>
    <scope>NUCLEOTIDE SEQUENCE</scope>
    <source>
        <strain evidence="22">DSM 1682</strain>
    </source>
</reference>
<dbReference type="GO" id="GO:0008652">
    <property type="term" value="P:amino acid biosynthetic process"/>
    <property type="evidence" value="ECO:0007669"/>
    <property type="project" value="UniProtKB-KW"/>
</dbReference>